<keyword evidence="1" id="KW-0812">Transmembrane</keyword>
<gene>
    <name evidence="2" type="ORF">EFS38_07815</name>
</gene>
<keyword evidence="3" id="KW-1185">Reference proteome</keyword>
<feature type="transmembrane region" description="Helical" evidence="1">
    <location>
        <begin position="42"/>
        <end position="61"/>
    </location>
</feature>
<evidence type="ECO:0000256" key="1">
    <source>
        <dbReference type="SAM" id="Phobius"/>
    </source>
</evidence>
<dbReference type="EMBL" id="RJLS01000008">
    <property type="protein sequence ID" value="RNM24746.1"/>
    <property type="molecule type" value="Genomic_DNA"/>
</dbReference>
<evidence type="ECO:0000313" key="3">
    <source>
        <dbReference type="Proteomes" id="UP000271870"/>
    </source>
</evidence>
<name>A0ABX9WXB3_9GAMM</name>
<dbReference type="Proteomes" id="UP000271870">
    <property type="component" value="Unassembled WGS sequence"/>
</dbReference>
<protein>
    <submittedName>
        <fullName evidence="2">Uncharacterized protein</fullName>
    </submittedName>
</protein>
<sequence>MQNNFTYLTLLEFKFTIQKLRQVLPQDRLLPWICRNTFHYKIAVRLIFTTAMFFKVMIYKIPHFPFFGS</sequence>
<accession>A0ABX9WXB3</accession>
<proteinExistence type="predicted"/>
<comment type="caution">
    <text evidence="2">The sequence shown here is derived from an EMBL/GenBank/DDBJ whole genome shotgun (WGS) entry which is preliminary data.</text>
</comment>
<reference evidence="2 3" key="1">
    <citation type="submission" date="2018-11" db="EMBL/GenBank/DDBJ databases">
        <title>Characterization of surface water Dickeya isolates.</title>
        <authorList>
            <person name="Van Gijsegem F."/>
            <person name="Pedron J."/>
        </authorList>
    </citation>
    <scope>NUCLEOTIDE SEQUENCE [LARGE SCALE GENOMIC DNA]</scope>
    <source>
        <strain evidence="2 3">FVG10-MFV-A16</strain>
    </source>
</reference>
<keyword evidence="1" id="KW-0472">Membrane</keyword>
<keyword evidence="1" id="KW-1133">Transmembrane helix</keyword>
<evidence type="ECO:0000313" key="2">
    <source>
        <dbReference type="EMBL" id="RNM24746.1"/>
    </source>
</evidence>
<organism evidence="2 3">
    <name type="scientific">Dickeya undicola</name>
    <dbReference type="NCBI Taxonomy" id="1577887"/>
    <lineage>
        <taxon>Bacteria</taxon>
        <taxon>Pseudomonadati</taxon>
        <taxon>Pseudomonadota</taxon>
        <taxon>Gammaproteobacteria</taxon>
        <taxon>Enterobacterales</taxon>
        <taxon>Pectobacteriaceae</taxon>
        <taxon>Dickeya</taxon>
    </lineage>
</organism>